<dbReference type="EMBL" id="CP001363">
    <property type="protein sequence ID" value="ACY90237.1"/>
    <property type="molecule type" value="Genomic_DNA"/>
</dbReference>
<proteinExistence type="predicted"/>
<sequence length="36" mass="4353">MHSETLRNNYAHLTVYFPHTQAQNYSDFVNNYSYLL</sequence>
<dbReference type="AlphaFoldDB" id="A0A0F6B6U0"/>
<evidence type="ECO:0000313" key="2">
    <source>
        <dbReference type="Proteomes" id="UP000002695"/>
    </source>
</evidence>
<keyword evidence="2" id="KW-1185">Reference proteome</keyword>
<dbReference type="HOGENOM" id="CLU_3358391_0_0_6"/>
<dbReference type="KEGG" id="seo:STM14_3834"/>
<gene>
    <name evidence="1" type="ordered locus">STM14_3834</name>
</gene>
<name>A0A0F6B6U0_SALT1</name>
<accession>A0A0F6B6U0</accession>
<dbReference type="Proteomes" id="UP000002695">
    <property type="component" value="Chromosome"/>
</dbReference>
<organism evidence="1 2">
    <name type="scientific">Salmonella typhimurium (strain 14028s / SGSC 2262)</name>
    <dbReference type="NCBI Taxonomy" id="588858"/>
    <lineage>
        <taxon>Bacteria</taxon>
        <taxon>Pseudomonadati</taxon>
        <taxon>Pseudomonadota</taxon>
        <taxon>Gammaproteobacteria</taxon>
        <taxon>Enterobacterales</taxon>
        <taxon>Enterobacteriaceae</taxon>
        <taxon>Salmonella</taxon>
    </lineage>
</organism>
<evidence type="ECO:0000313" key="1">
    <source>
        <dbReference type="EMBL" id="ACY90237.1"/>
    </source>
</evidence>
<reference evidence="1 2" key="1">
    <citation type="journal article" date="2010" name="J. Bacteriol.">
        <title>Short-term signatures of evolutionary change in the Salmonella enterica serovar typhimurium 14028 genome.</title>
        <authorList>
            <person name="Jarvik T."/>
            <person name="Smillie C."/>
            <person name="Groisman E.A."/>
            <person name="Ochman H."/>
        </authorList>
    </citation>
    <scope>NUCLEOTIDE SEQUENCE [LARGE SCALE GENOMIC DNA]</scope>
    <source>
        <strain evidence="2">14028s / SGSC 2262</strain>
    </source>
</reference>
<protein>
    <submittedName>
        <fullName evidence="1">Uncharacterized protein</fullName>
    </submittedName>
</protein>